<dbReference type="InterPro" id="IPR053720">
    <property type="entry name" value="Psm_Assembly_Chaperone"/>
</dbReference>
<keyword evidence="2" id="KW-1185">Reference proteome</keyword>
<dbReference type="PANTHER" id="PTHR31051:SF1">
    <property type="entry name" value="PROTEASOME ASSEMBLY CHAPERONE 3"/>
    <property type="match status" value="1"/>
</dbReference>
<evidence type="ECO:0000313" key="1">
    <source>
        <dbReference type="EMBL" id="QKX57067.1"/>
    </source>
</evidence>
<gene>
    <name evidence="1" type="ORF">TRUGW13939_04175</name>
</gene>
<proteinExistence type="predicted"/>
<dbReference type="GeneID" id="55991677"/>
<name>A0A7H8QSU5_TALRU</name>
<evidence type="ECO:0000313" key="2">
    <source>
        <dbReference type="Proteomes" id="UP000509510"/>
    </source>
</evidence>
<dbReference type="GO" id="GO:0043248">
    <property type="term" value="P:proteasome assembly"/>
    <property type="evidence" value="ECO:0007669"/>
    <property type="project" value="InterPro"/>
</dbReference>
<dbReference type="KEGG" id="trg:TRUGW13939_04175"/>
<dbReference type="Gene3D" id="3.30.230.90">
    <property type="match status" value="1"/>
</dbReference>
<accession>A0A7H8QSU5</accession>
<sequence length="157" mass="16895">MAAALDLNGLHEVLNLPFPANTRQAAGTINGVLTDVQVIGFSDRILVTISQHGRLAHWLHVPLENQNPGTEGSHTFTNGNEDDSLLPLSNLTATSLLGGYAHGHEITNQLLARQIASAIATKTPNEKRVLVVGLGLDRSQTDRDTFFALVELVLQCI</sequence>
<dbReference type="EMBL" id="CP055899">
    <property type="protein sequence ID" value="QKX57067.1"/>
    <property type="molecule type" value="Genomic_DNA"/>
</dbReference>
<dbReference type="Proteomes" id="UP000509510">
    <property type="component" value="Chromosome II"/>
</dbReference>
<organism evidence="1 2">
    <name type="scientific">Talaromyces rugulosus</name>
    <name type="common">Penicillium rugulosum</name>
    <dbReference type="NCBI Taxonomy" id="121627"/>
    <lineage>
        <taxon>Eukaryota</taxon>
        <taxon>Fungi</taxon>
        <taxon>Dikarya</taxon>
        <taxon>Ascomycota</taxon>
        <taxon>Pezizomycotina</taxon>
        <taxon>Eurotiomycetes</taxon>
        <taxon>Eurotiomycetidae</taxon>
        <taxon>Eurotiales</taxon>
        <taxon>Trichocomaceae</taxon>
        <taxon>Talaromyces</taxon>
        <taxon>Talaromyces sect. Islandici</taxon>
    </lineage>
</organism>
<dbReference type="AlphaFoldDB" id="A0A7H8QSU5"/>
<dbReference type="RefSeq" id="XP_035343245.1">
    <property type="nucleotide sequence ID" value="XM_035487352.1"/>
</dbReference>
<dbReference type="Pfam" id="PF10178">
    <property type="entry name" value="PAC3"/>
    <property type="match status" value="1"/>
</dbReference>
<dbReference type="InterPro" id="IPR018788">
    <property type="entry name" value="Proteasome_assmbl_chp_3"/>
</dbReference>
<dbReference type="PANTHER" id="PTHR31051">
    <property type="entry name" value="PROTEASOME ASSEMBLY CHAPERONE 3"/>
    <property type="match status" value="1"/>
</dbReference>
<protein>
    <submittedName>
        <fullName evidence="1">Uncharacterized protein</fullName>
    </submittedName>
</protein>
<reference evidence="2" key="1">
    <citation type="submission" date="2020-06" db="EMBL/GenBank/DDBJ databases">
        <title>A chromosome-scale genome assembly of Talaromyces rugulosus W13939.</title>
        <authorList>
            <person name="Wang B."/>
            <person name="Guo L."/>
            <person name="Ye K."/>
            <person name="Wang L."/>
        </authorList>
    </citation>
    <scope>NUCLEOTIDE SEQUENCE [LARGE SCALE GENOMIC DNA]</scope>
    <source>
        <strain evidence="2">W13939</strain>
    </source>
</reference>
<dbReference type="OrthoDB" id="5593278at2759"/>